<reference evidence="3" key="1">
    <citation type="submission" date="2016-06" db="EMBL/GenBank/DDBJ databases">
        <title>Whole genome sequencing of Thermus brockianus strain GE-1.</title>
        <authorList>
            <person name="Schaefers C."/>
            <person name="Blank S."/>
            <person name="Wiebusch S."/>
            <person name="Elleuche S."/>
            <person name="Antranikian G."/>
        </authorList>
    </citation>
    <scope>NUCLEOTIDE SEQUENCE [LARGE SCALE GENOMIC DNA]</scope>
    <source>
        <strain evidence="3">GE-1</strain>
    </source>
</reference>
<proteinExistence type="predicted"/>
<evidence type="ECO:0000313" key="2">
    <source>
        <dbReference type="EMBL" id="APD09503.1"/>
    </source>
</evidence>
<dbReference type="Gene3D" id="3.30.70.60">
    <property type="match status" value="1"/>
</dbReference>
<evidence type="ECO:0000313" key="3">
    <source>
        <dbReference type="Proteomes" id="UP000182993"/>
    </source>
</evidence>
<dbReference type="Pfam" id="PF04350">
    <property type="entry name" value="PilO"/>
    <property type="match status" value="1"/>
</dbReference>
<dbReference type="GO" id="GO:0043683">
    <property type="term" value="P:type IV pilus assembly"/>
    <property type="evidence" value="ECO:0007669"/>
    <property type="project" value="InterPro"/>
</dbReference>
<evidence type="ECO:0000256" key="1">
    <source>
        <dbReference type="SAM" id="Coils"/>
    </source>
</evidence>
<dbReference type="RefSeq" id="WP_071677200.1">
    <property type="nucleotide sequence ID" value="NZ_CP016312.1"/>
</dbReference>
<sequence length="155" mass="17505">MKLPIWLWFFLPLAVLLWSANALFSTYRSYQRTKAEVVALEREVEALAQRLPQALAEAPLREEELPRLYQDLFRLAESQGLEPHALEPGEAESAGNVRAWRLHLKLQGPYGGVLGFFQALPSLDQPLWVESYALEPAGERGERLALDLTLRALAP</sequence>
<feature type="coiled-coil region" evidence="1">
    <location>
        <begin position="30"/>
        <end position="57"/>
    </location>
</feature>
<dbReference type="EMBL" id="CP016312">
    <property type="protein sequence ID" value="APD09503.1"/>
    <property type="molecule type" value="Genomic_DNA"/>
</dbReference>
<organism evidence="2 3">
    <name type="scientific">Thermus brockianus</name>
    <dbReference type="NCBI Taxonomy" id="56956"/>
    <lineage>
        <taxon>Bacteria</taxon>
        <taxon>Thermotogati</taxon>
        <taxon>Deinococcota</taxon>
        <taxon>Deinococci</taxon>
        <taxon>Thermales</taxon>
        <taxon>Thermaceae</taxon>
        <taxon>Thermus</taxon>
    </lineage>
</organism>
<name>A0A1J0LVL9_THEBO</name>
<dbReference type="KEGG" id="tbc:A0O31_01382"/>
<dbReference type="STRING" id="56956.A0O31_01382"/>
<protein>
    <submittedName>
        <fullName evidence="2">Pilus assembly protein, PilO</fullName>
    </submittedName>
</protein>
<dbReference type="OrthoDB" id="33452at2"/>
<dbReference type="AlphaFoldDB" id="A0A1J0LVL9"/>
<dbReference type="Proteomes" id="UP000182993">
    <property type="component" value="Chromosome"/>
</dbReference>
<dbReference type="GO" id="GO:0043107">
    <property type="term" value="P:type IV pilus-dependent motility"/>
    <property type="evidence" value="ECO:0007669"/>
    <property type="project" value="InterPro"/>
</dbReference>
<dbReference type="InterPro" id="IPR007445">
    <property type="entry name" value="PilO"/>
</dbReference>
<gene>
    <name evidence="2" type="ORF">A0O31_01382</name>
</gene>
<keyword evidence="1" id="KW-0175">Coiled coil</keyword>
<dbReference type="InterPro" id="IPR014717">
    <property type="entry name" value="Transl_elong_EF1B/ribsomal_bS6"/>
</dbReference>
<accession>A0A1J0LVL9</accession>